<dbReference type="Gene3D" id="2.40.50.120">
    <property type="match status" value="1"/>
</dbReference>
<dbReference type="PROSITE" id="PS51257">
    <property type="entry name" value="PROKAR_LIPOPROTEIN"/>
    <property type="match status" value="1"/>
</dbReference>
<keyword evidence="9" id="KW-1185">Reference proteome</keyword>
<dbReference type="GO" id="GO:0002020">
    <property type="term" value="F:protease binding"/>
    <property type="evidence" value="ECO:0007669"/>
    <property type="project" value="TreeGrafter"/>
</dbReference>
<dbReference type="EMBL" id="CAJGYM010000005">
    <property type="protein sequence ID" value="CAD6186918.1"/>
    <property type="molecule type" value="Genomic_DNA"/>
</dbReference>
<feature type="disulfide bond" evidence="5">
    <location>
        <begin position="21"/>
        <end position="114"/>
    </location>
</feature>
<name>A0A8S1GVZ7_9PELO</name>
<proteinExistence type="predicted"/>
<dbReference type="GO" id="GO:0051045">
    <property type="term" value="P:negative regulation of membrane protein ectodomain proteolysis"/>
    <property type="evidence" value="ECO:0007669"/>
    <property type="project" value="TreeGrafter"/>
</dbReference>
<keyword evidence="6" id="KW-0732">Signal</keyword>
<dbReference type="GO" id="GO:0046872">
    <property type="term" value="F:metal ion binding"/>
    <property type="evidence" value="ECO:0007669"/>
    <property type="project" value="UniProtKB-KW"/>
</dbReference>
<dbReference type="Proteomes" id="UP000835052">
    <property type="component" value="Unassembled WGS sequence"/>
</dbReference>
<organism evidence="8 9">
    <name type="scientific">Caenorhabditis auriculariae</name>
    <dbReference type="NCBI Taxonomy" id="2777116"/>
    <lineage>
        <taxon>Eukaryota</taxon>
        <taxon>Metazoa</taxon>
        <taxon>Ecdysozoa</taxon>
        <taxon>Nematoda</taxon>
        <taxon>Chromadorea</taxon>
        <taxon>Rhabditida</taxon>
        <taxon>Rhabditina</taxon>
        <taxon>Rhabditomorpha</taxon>
        <taxon>Rhabditoidea</taxon>
        <taxon>Rhabditidae</taxon>
        <taxon>Peloderinae</taxon>
        <taxon>Caenorhabditis</taxon>
    </lineage>
</organism>
<evidence type="ECO:0000256" key="6">
    <source>
        <dbReference type="SAM" id="SignalP"/>
    </source>
</evidence>
<comment type="subcellular location">
    <subcellularLocation>
        <location evidence="1">Secreted</location>
    </subcellularLocation>
</comment>
<keyword evidence="3 5" id="KW-1015">Disulfide bond</keyword>
<evidence type="ECO:0000313" key="9">
    <source>
        <dbReference type="Proteomes" id="UP000835052"/>
    </source>
</evidence>
<dbReference type="Pfam" id="PF00965">
    <property type="entry name" value="TIMP"/>
    <property type="match status" value="1"/>
</dbReference>
<evidence type="ECO:0000256" key="4">
    <source>
        <dbReference type="PIRSR" id="PIRSR601820-1"/>
    </source>
</evidence>
<gene>
    <name evidence="8" type="ORF">CAUJ_LOCUS2837</name>
</gene>
<dbReference type="GO" id="GO:0008191">
    <property type="term" value="F:metalloendopeptidase inhibitor activity"/>
    <property type="evidence" value="ECO:0007669"/>
    <property type="project" value="InterPro"/>
</dbReference>
<evidence type="ECO:0000256" key="5">
    <source>
        <dbReference type="PIRSR" id="PIRSR601820-3"/>
    </source>
</evidence>
<feature type="binding site" evidence="4">
    <location>
        <position position="19"/>
    </location>
    <ligand>
        <name>Zn(2+)</name>
        <dbReference type="ChEBI" id="CHEBI:29105"/>
        <note>ligand shared with metalloproteinase partner</note>
    </ligand>
</feature>
<feature type="chain" id="PRO_5035907136" description="NTR domain-containing protein" evidence="6">
    <location>
        <begin position="19"/>
        <end position="154"/>
    </location>
</feature>
<comment type="caution">
    <text evidence="8">The sequence shown here is derived from an EMBL/GenBank/DDBJ whole genome shotgun (WGS) entry which is preliminary data.</text>
</comment>
<dbReference type="AlphaFoldDB" id="A0A8S1GVZ7"/>
<dbReference type="InterPro" id="IPR008993">
    <property type="entry name" value="TIMP-like_OB-fold"/>
</dbReference>
<evidence type="ECO:0000259" key="7">
    <source>
        <dbReference type="PROSITE" id="PS50189"/>
    </source>
</evidence>
<dbReference type="GO" id="GO:0031012">
    <property type="term" value="C:extracellular matrix"/>
    <property type="evidence" value="ECO:0007669"/>
    <property type="project" value="TreeGrafter"/>
</dbReference>
<dbReference type="PROSITE" id="PS50189">
    <property type="entry name" value="NTR"/>
    <property type="match status" value="1"/>
</dbReference>
<feature type="signal peptide" evidence="6">
    <location>
        <begin position="1"/>
        <end position="18"/>
    </location>
</feature>
<evidence type="ECO:0000256" key="2">
    <source>
        <dbReference type="ARBA" id="ARBA00022525"/>
    </source>
</evidence>
<dbReference type="InterPro" id="IPR001820">
    <property type="entry name" value="TIMP"/>
</dbReference>
<dbReference type="InterPro" id="IPR001134">
    <property type="entry name" value="Netrin_domain"/>
</dbReference>
<reference evidence="8" key="1">
    <citation type="submission" date="2020-10" db="EMBL/GenBank/DDBJ databases">
        <authorList>
            <person name="Kikuchi T."/>
        </authorList>
    </citation>
    <scope>NUCLEOTIDE SEQUENCE</scope>
    <source>
        <strain evidence="8">NKZ352</strain>
    </source>
</reference>
<keyword evidence="2" id="KW-0964">Secreted</keyword>
<dbReference type="PANTHER" id="PTHR11844:SF25">
    <property type="entry name" value="NTR DOMAIN-CONTAINING PROTEIN"/>
    <property type="match status" value="1"/>
</dbReference>
<evidence type="ECO:0000313" key="8">
    <source>
        <dbReference type="EMBL" id="CAD6186918.1"/>
    </source>
</evidence>
<keyword evidence="4" id="KW-0862">Zinc</keyword>
<keyword evidence="4" id="KW-0479">Metal-binding</keyword>
<accession>A0A8S1GVZ7</accession>
<feature type="domain" description="NTR" evidence="7">
    <location>
        <begin position="14"/>
        <end position="144"/>
    </location>
</feature>
<feature type="disulfide bond" evidence="5">
    <location>
        <begin position="19"/>
        <end position="86"/>
    </location>
</feature>
<evidence type="ECO:0000256" key="3">
    <source>
        <dbReference type="ARBA" id="ARBA00023157"/>
    </source>
</evidence>
<dbReference type="PANTHER" id="PTHR11844">
    <property type="entry name" value="METALLOPROTEASE INHIBITOR"/>
    <property type="match status" value="1"/>
</dbReference>
<protein>
    <recommendedName>
        <fullName evidence="7">NTR domain-containing protein</fullName>
    </recommendedName>
</protein>
<dbReference type="GO" id="GO:0005615">
    <property type="term" value="C:extracellular space"/>
    <property type="evidence" value="ECO:0007669"/>
    <property type="project" value="TreeGrafter"/>
</dbReference>
<sequence>MLKTLLLLFLGLICGCFCCSCMPSESDSAGLCRSDWVSRVRILNKTVNEQEMKVTYTVSHLQQLLPKHDTKTLPTTIQTHTMSSVCGVPELQVNHKYLLTGSGDTSSSLRLLLCRWIVPERLLIQGKTIVDAAKWEEFVRSANCIRRKSLDQLL</sequence>
<dbReference type="SUPFAM" id="SSF50242">
    <property type="entry name" value="TIMP-like"/>
    <property type="match status" value="1"/>
</dbReference>
<evidence type="ECO:0000256" key="1">
    <source>
        <dbReference type="ARBA" id="ARBA00004613"/>
    </source>
</evidence>